<sequence>MKKYDKAICDAWKDDIEKLLIFAALFSATVTAFTVESYQWLQEDYTQTSALLLAQISLQVNAIANNINMMLPDPRIKRCSLLRQGAYESTFFGSSALPCVSLPS</sequence>
<dbReference type="OrthoDB" id="3221808at2759"/>
<evidence type="ECO:0000259" key="2">
    <source>
        <dbReference type="Pfam" id="PF20153"/>
    </source>
</evidence>
<evidence type="ECO:0000313" key="4">
    <source>
        <dbReference type="Proteomes" id="UP000242287"/>
    </source>
</evidence>
<accession>A0A2A9N734</accession>
<proteinExistence type="predicted"/>
<gene>
    <name evidence="3" type="ORF">AMATHDRAFT_156374</name>
</gene>
<reference evidence="3 4" key="1">
    <citation type="submission" date="2014-02" db="EMBL/GenBank/DDBJ databases">
        <title>Transposable element dynamics among asymbiotic and ectomycorrhizal Amanita fungi.</title>
        <authorList>
            <consortium name="DOE Joint Genome Institute"/>
            <person name="Hess J."/>
            <person name="Skrede I."/>
            <person name="Wolfe B."/>
            <person name="LaButti K."/>
            <person name="Ohm R.A."/>
            <person name="Grigoriev I.V."/>
            <person name="Pringle A."/>
        </authorList>
    </citation>
    <scope>NUCLEOTIDE SEQUENCE [LARGE SCALE GENOMIC DNA]</scope>
    <source>
        <strain evidence="3 4">SKay4041</strain>
    </source>
</reference>
<protein>
    <recommendedName>
        <fullName evidence="2">DUF6535 domain-containing protein</fullName>
    </recommendedName>
</protein>
<evidence type="ECO:0000256" key="1">
    <source>
        <dbReference type="SAM" id="Phobius"/>
    </source>
</evidence>
<organism evidence="3 4">
    <name type="scientific">Amanita thiersii Skay4041</name>
    <dbReference type="NCBI Taxonomy" id="703135"/>
    <lineage>
        <taxon>Eukaryota</taxon>
        <taxon>Fungi</taxon>
        <taxon>Dikarya</taxon>
        <taxon>Basidiomycota</taxon>
        <taxon>Agaricomycotina</taxon>
        <taxon>Agaricomycetes</taxon>
        <taxon>Agaricomycetidae</taxon>
        <taxon>Agaricales</taxon>
        <taxon>Pluteineae</taxon>
        <taxon>Amanitaceae</taxon>
        <taxon>Amanita</taxon>
    </lineage>
</organism>
<dbReference type="InterPro" id="IPR045338">
    <property type="entry name" value="DUF6535"/>
</dbReference>
<keyword evidence="1" id="KW-1133">Transmembrane helix</keyword>
<dbReference type="Proteomes" id="UP000242287">
    <property type="component" value="Unassembled WGS sequence"/>
</dbReference>
<feature type="transmembrane region" description="Helical" evidence="1">
    <location>
        <begin position="20"/>
        <end position="41"/>
    </location>
</feature>
<name>A0A2A9N734_9AGAR</name>
<keyword evidence="1" id="KW-0472">Membrane</keyword>
<keyword evidence="1" id="KW-0812">Transmembrane</keyword>
<dbReference type="EMBL" id="KZ302237">
    <property type="protein sequence ID" value="PFH46085.1"/>
    <property type="molecule type" value="Genomic_DNA"/>
</dbReference>
<keyword evidence="4" id="KW-1185">Reference proteome</keyword>
<dbReference type="AlphaFoldDB" id="A0A2A9N734"/>
<feature type="domain" description="DUF6535" evidence="2">
    <location>
        <begin position="2"/>
        <end position="70"/>
    </location>
</feature>
<dbReference type="Pfam" id="PF20153">
    <property type="entry name" value="DUF6535"/>
    <property type="match status" value="1"/>
</dbReference>
<evidence type="ECO:0000313" key="3">
    <source>
        <dbReference type="EMBL" id="PFH46085.1"/>
    </source>
</evidence>